<evidence type="ECO:0000313" key="2">
    <source>
        <dbReference type="EMBL" id="MQP14673.1"/>
    </source>
</evidence>
<dbReference type="GO" id="GO:0003677">
    <property type="term" value="F:DNA binding"/>
    <property type="evidence" value="ECO:0007669"/>
    <property type="project" value="InterPro"/>
</dbReference>
<evidence type="ECO:0000313" key="3">
    <source>
        <dbReference type="Proteomes" id="UP000477980"/>
    </source>
</evidence>
<dbReference type="Proteomes" id="UP000477980">
    <property type="component" value="Unassembled WGS sequence"/>
</dbReference>
<name>A0A6G1VPK7_9BACT</name>
<dbReference type="EMBL" id="VZAH01000093">
    <property type="protein sequence ID" value="MQP14673.1"/>
    <property type="molecule type" value="Genomic_DNA"/>
</dbReference>
<sequence length="133" mass="15337">MLLIFAPNLSVWKNILIISNANFLLRVASEQIAYVCSEGSYCNLRLTNGDEYTFSFNLVVFEKKIVEQLVQTAHFFARVGRNYIINSQHIFSINLNTSELVLYNERFSEKFTLHVSKEPLKQLKALLDNSIKS</sequence>
<dbReference type="AlphaFoldDB" id="A0A6G1VPK7"/>
<organism evidence="2 3">
    <name type="scientific">Segatella copri</name>
    <dbReference type="NCBI Taxonomy" id="165179"/>
    <lineage>
        <taxon>Bacteria</taxon>
        <taxon>Pseudomonadati</taxon>
        <taxon>Bacteroidota</taxon>
        <taxon>Bacteroidia</taxon>
        <taxon>Bacteroidales</taxon>
        <taxon>Prevotellaceae</taxon>
        <taxon>Segatella</taxon>
    </lineage>
</organism>
<feature type="domain" description="HTH LytTR-type" evidence="1">
    <location>
        <begin position="22"/>
        <end position="128"/>
    </location>
</feature>
<comment type="caution">
    <text evidence="2">The sequence shown here is derived from an EMBL/GenBank/DDBJ whole genome shotgun (WGS) entry which is preliminary data.</text>
</comment>
<dbReference type="SMART" id="SM00850">
    <property type="entry name" value="LytTR"/>
    <property type="match status" value="1"/>
</dbReference>
<evidence type="ECO:0000259" key="1">
    <source>
        <dbReference type="SMART" id="SM00850"/>
    </source>
</evidence>
<dbReference type="InterPro" id="IPR007492">
    <property type="entry name" value="LytTR_DNA-bd_dom"/>
</dbReference>
<accession>A0A6G1VPK7</accession>
<gene>
    <name evidence="2" type="ORF">F7D25_09700</name>
</gene>
<reference evidence="2 3" key="1">
    <citation type="submission" date="2019-09" db="EMBL/GenBank/DDBJ databases">
        <title>Distinct polysaccharide growth profiles of human intestinal Prevotella copri isolates.</title>
        <authorList>
            <person name="Fehlner-Peach H."/>
            <person name="Magnabosco C."/>
            <person name="Raghavan V."/>
            <person name="Scher J.U."/>
            <person name="Tett A."/>
            <person name="Cox L.M."/>
            <person name="Gottsegen C."/>
            <person name="Watters A."/>
            <person name="Wiltshire- Gordon J.D."/>
            <person name="Segata N."/>
            <person name="Bonneau R."/>
            <person name="Littman D.R."/>
        </authorList>
    </citation>
    <scope>NUCLEOTIDE SEQUENCE [LARGE SCALE GENOMIC DNA]</scope>
    <source>
        <strain evidence="3">iAA917</strain>
    </source>
</reference>
<protein>
    <submittedName>
        <fullName evidence="2">LytTR family transcriptional regulator</fullName>
    </submittedName>
</protein>
<dbReference type="Gene3D" id="2.40.50.1020">
    <property type="entry name" value="LytTr DNA-binding domain"/>
    <property type="match status" value="1"/>
</dbReference>
<dbReference type="Pfam" id="PF04397">
    <property type="entry name" value="LytTR"/>
    <property type="match status" value="1"/>
</dbReference>
<proteinExistence type="predicted"/>